<feature type="compositionally biased region" description="Basic and acidic residues" evidence="1">
    <location>
        <begin position="134"/>
        <end position="152"/>
    </location>
</feature>
<feature type="domain" description="DUF834" evidence="2">
    <location>
        <begin position="107"/>
        <end position="152"/>
    </location>
</feature>
<dbReference type="Pfam" id="PF05754">
    <property type="entry name" value="DUF834"/>
    <property type="match status" value="1"/>
</dbReference>
<evidence type="ECO:0000313" key="4">
    <source>
        <dbReference type="Proteomes" id="UP000000763"/>
    </source>
</evidence>
<evidence type="ECO:0000256" key="1">
    <source>
        <dbReference type="SAM" id="MobiDB-lite"/>
    </source>
</evidence>
<dbReference type="InterPro" id="IPR008552">
    <property type="entry name" value="DUF834"/>
</dbReference>
<evidence type="ECO:0000259" key="2">
    <source>
        <dbReference type="Pfam" id="PF05754"/>
    </source>
</evidence>
<proteinExistence type="predicted"/>
<protein>
    <recommendedName>
        <fullName evidence="2">DUF834 domain-containing protein</fullName>
    </recommendedName>
</protein>
<gene>
    <name evidence="3" type="primary">OSJNBa0041L14.21</name>
</gene>
<organism evidence="3 4">
    <name type="scientific">Oryza sativa subsp. japonica</name>
    <name type="common">Rice</name>
    <dbReference type="NCBI Taxonomy" id="39947"/>
    <lineage>
        <taxon>Eukaryota</taxon>
        <taxon>Viridiplantae</taxon>
        <taxon>Streptophyta</taxon>
        <taxon>Embryophyta</taxon>
        <taxon>Tracheophyta</taxon>
        <taxon>Spermatophyta</taxon>
        <taxon>Magnoliopsida</taxon>
        <taxon>Liliopsida</taxon>
        <taxon>Poales</taxon>
        <taxon>Poaceae</taxon>
        <taxon>BOP clade</taxon>
        <taxon>Oryzoideae</taxon>
        <taxon>Oryzeae</taxon>
        <taxon>Oryzinae</taxon>
        <taxon>Oryza</taxon>
        <taxon>Oryza sativa</taxon>
    </lineage>
</organism>
<name>Q8H8F1_ORYSJ</name>
<feature type="region of interest" description="Disordered" evidence="1">
    <location>
        <begin position="19"/>
        <end position="203"/>
    </location>
</feature>
<dbReference type="Proteomes" id="UP000000763">
    <property type="component" value="Chromosome 10"/>
</dbReference>
<feature type="compositionally biased region" description="Low complexity" evidence="1">
    <location>
        <begin position="30"/>
        <end position="41"/>
    </location>
</feature>
<sequence>MEFRTNLWRGRVGLRIDGGKYHRRTRGRGRLTAGPHLAAAGRARRRPRRHGRREAAHPRPDGRRRRPTARRSGTRERGGKGEANGAVHGSPRSTATTGTATETEEGGGAARDDEDDGVPAVGERNGGADGVGDDAAKPKEATPSREEVRSDDGGEPELGGRDSGGIGIGIGGEGSDGGRIESGGGGGDGERERAGRGEPTLKV</sequence>
<feature type="compositionally biased region" description="Basic residues" evidence="1">
    <location>
        <begin position="42"/>
        <end position="52"/>
    </location>
</feature>
<evidence type="ECO:0000313" key="3">
    <source>
        <dbReference type="EMBL" id="AAN08258.1"/>
    </source>
</evidence>
<feature type="compositionally biased region" description="Gly residues" evidence="1">
    <location>
        <begin position="161"/>
        <end position="187"/>
    </location>
</feature>
<accession>Q8H8F1</accession>
<reference evidence="4" key="2">
    <citation type="journal article" date="2008" name="Nucleic Acids Res.">
        <title>The rice annotation project database (RAP-DB): 2008 update.</title>
        <authorList>
            <consortium name="The rice annotation project (RAP)"/>
        </authorList>
    </citation>
    <scope>GENOME REANNOTATION</scope>
    <source>
        <strain evidence="4">cv. Nipponbare</strain>
    </source>
</reference>
<dbReference type="EMBL" id="AC099042">
    <property type="protein sequence ID" value="AAN08258.1"/>
    <property type="molecule type" value="Genomic_DNA"/>
</dbReference>
<dbReference type="AlphaFoldDB" id="Q8H8F1"/>
<reference evidence="4" key="1">
    <citation type="journal article" date="2005" name="Nature">
        <title>The map-based sequence of the rice genome.</title>
        <authorList>
            <consortium name="International rice genome sequencing project (IRGSP)"/>
            <person name="Matsumoto T."/>
            <person name="Wu J."/>
            <person name="Kanamori H."/>
            <person name="Katayose Y."/>
            <person name="Fujisawa M."/>
            <person name="Namiki N."/>
            <person name="Mizuno H."/>
            <person name="Yamamoto K."/>
            <person name="Antonio B.A."/>
            <person name="Baba T."/>
            <person name="Sakata K."/>
            <person name="Nagamura Y."/>
            <person name="Aoki H."/>
            <person name="Arikawa K."/>
            <person name="Arita K."/>
            <person name="Bito T."/>
            <person name="Chiden Y."/>
            <person name="Fujitsuka N."/>
            <person name="Fukunaka R."/>
            <person name="Hamada M."/>
            <person name="Harada C."/>
            <person name="Hayashi A."/>
            <person name="Hijishita S."/>
            <person name="Honda M."/>
            <person name="Hosokawa S."/>
            <person name="Ichikawa Y."/>
            <person name="Idonuma A."/>
            <person name="Iijima M."/>
            <person name="Ikeda M."/>
            <person name="Ikeno M."/>
            <person name="Ito K."/>
            <person name="Ito S."/>
            <person name="Ito T."/>
            <person name="Ito Y."/>
            <person name="Ito Y."/>
            <person name="Iwabuchi A."/>
            <person name="Kamiya K."/>
            <person name="Karasawa W."/>
            <person name="Kurita K."/>
            <person name="Katagiri S."/>
            <person name="Kikuta A."/>
            <person name="Kobayashi H."/>
            <person name="Kobayashi N."/>
            <person name="Machita K."/>
            <person name="Maehara T."/>
            <person name="Masukawa M."/>
            <person name="Mizubayashi T."/>
            <person name="Mukai Y."/>
            <person name="Nagasaki H."/>
            <person name="Nagata Y."/>
            <person name="Naito S."/>
            <person name="Nakashima M."/>
            <person name="Nakama Y."/>
            <person name="Nakamichi Y."/>
            <person name="Nakamura M."/>
            <person name="Meguro A."/>
            <person name="Negishi M."/>
            <person name="Ohta I."/>
            <person name="Ohta T."/>
            <person name="Okamoto M."/>
            <person name="Ono N."/>
            <person name="Saji S."/>
            <person name="Sakaguchi M."/>
            <person name="Sakai K."/>
            <person name="Shibata M."/>
            <person name="Shimokawa T."/>
            <person name="Song J."/>
            <person name="Takazaki Y."/>
            <person name="Terasawa K."/>
            <person name="Tsugane M."/>
            <person name="Tsuji K."/>
            <person name="Ueda S."/>
            <person name="Waki K."/>
            <person name="Yamagata H."/>
            <person name="Yamamoto M."/>
            <person name="Yamamoto S."/>
            <person name="Yamane H."/>
            <person name="Yoshiki S."/>
            <person name="Yoshihara R."/>
            <person name="Yukawa K."/>
            <person name="Zhong H."/>
            <person name="Yano M."/>
            <person name="Yuan Q."/>
            <person name="Ouyang S."/>
            <person name="Liu J."/>
            <person name="Jones K.M."/>
            <person name="Gansberger K."/>
            <person name="Moffat K."/>
            <person name="Hill J."/>
            <person name="Bera J."/>
            <person name="Fadrosh D."/>
            <person name="Jin S."/>
            <person name="Johri S."/>
            <person name="Kim M."/>
            <person name="Overton L."/>
            <person name="Reardon M."/>
            <person name="Tsitrin T."/>
            <person name="Vuong H."/>
            <person name="Weaver B."/>
            <person name="Ciecko A."/>
            <person name="Tallon L."/>
            <person name="Jackson J."/>
            <person name="Pai G."/>
            <person name="Aken S.V."/>
            <person name="Utterback T."/>
            <person name="Reidmuller S."/>
            <person name="Feldblyum T."/>
            <person name="Hsiao J."/>
            <person name="Zismann V."/>
            <person name="Iobst S."/>
            <person name="de Vazeille A.R."/>
            <person name="Buell C.R."/>
            <person name="Ying K."/>
            <person name="Li Y."/>
            <person name="Lu T."/>
            <person name="Huang Y."/>
            <person name="Zhao Q."/>
            <person name="Feng Q."/>
            <person name="Zhang L."/>
            <person name="Zhu J."/>
            <person name="Weng Q."/>
            <person name="Mu J."/>
            <person name="Lu Y."/>
            <person name="Fan D."/>
            <person name="Liu Y."/>
            <person name="Guan J."/>
            <person name="Zhang Y."/>
            <person name="Yu S."/>
            <person name="Liu X."/>
            <person name="Zhang Y."/>
            <person name="Hong G."/>
            <person name="Han B."/>
            <person name="Choisne N."/>
            <person name="Demange N."/>
            <person name="Orjeda G."/>
            <person name="Samain S."/>
            <person name="Cattolico L."/>
            <person name="Pelletier E."/>
            <person name="Couloux A."/>
            <person name="Segurens B."/>
            <person name="Wincker P."/>
            <person name="D'Hont A."/>
            <person name="Scarpelli C."/>
            <person name="Weissenbach J."/>
            <person name="Salanoubat M."/>
            <person name="Quetier F."/>
            <person name="Yu Y."/>
            <person name="Kim H.R."/>
            <person name="Rambo T."/>
            <person name="Currie J."/>
            <person name="Collura K."/>
            <person name="Luo M."/>
            <person name="Yang T."/>
            <person name="Ammiraju J.S.S."/>
            <person name="Engler F."/>
            <person name="Soderlund C."/>
            <person name="Wing R.A."/>
            <person name="Palmer L.E."/>
            <person name="de la Bastide M."/>
            <person name="Spiegel L."/>
            <person name="Nascimento L."/>
            <person name="Zutavern T."/>
            <person name="O'Shaughnessy A."/>
            <person name="Dike S."/>
            <person name="Dedhia N."/>
            <person name="Preston R."/>
            <person name="Balija V."/>
            <person name="McCombie W.R."/>
            <person name="Chow T."/>
            <person name="Chen H."/>
            <person name="Chung M."/>
            <person name="Chen C."/>
            <person name="Shaw J."/>
            <person name="Wu H."/>
            <person name="Hsiao K."/>
            <person name="Chao Y."/>
            <person name="Chu M."/>
            <person name="Cheng C."/>
            <person name="Hour A."/>
            <person name="Lee P."/>
            <person name="Lin S."/>
            <person name="Lin Y."/>
            <person name="Liou J."/>
            <person name="Liu S."/>
            <person name="Hsing Y."/>
            <person name="Raghuvanshi S."/>
            <person name="Mohanty A."/>
            <person name="Bharti A.K."/>
            <person name="Gaur A."/>
            <person name="Gupta V."/>
            <person name="Kumar D."/>
            <person name="Ravi V."/>
            <person name="Vij S."/>
            <person name="Kapur A."/>
            <person name="Khurana P."/>
            <person name="Khurana P."/>
            <person name="Khurana J.P."/>
            <person name="Tyagi A.K."/>
            <person name="Gaikwad K."/>
            <person name="Singh A."/>
            <person name="Dalal V."/>
            <person name="Srivastava S."/>
            <person name="Dixit A."/>
            <person name="Pal A.K."/>
            <person name="Ghazi I.A."/>
            <person name="Yadav M."/>
            <person name="Pandit A."/>
            <person name="Bhargava A."/>
            <person name="Sureshbabu K."/>
            <person name="Batra K."/>
            <person name="Sharma T.R."/>
            <person name="Mohapatra T."/>
            <person name="Singh N.K."/>
            <person name="Messing J."/>
            <person name="Nelson A.B."/>
            <person name="Fuks G."/>
            <person name="Kavchok S."/>
            <person name="Keizer G."/>
            <person name="Linton E."/>
            <person name="Llaca V."/>
            <person name="Song R."/>
            <person name="Tanyolac B."/>
            <person name="Young S."/>
            <person name="Ho-Il K."/>
            <person name="Hahn J.H."/>
            <person name="Sangsakoo G."/>
            <person name="Vanavichit A."/>
            <person name="de Mattos Luiz.A.T."/>
            <person name="Zimmer P.D."/>
            <person name="Malone G."/>
            <person name="Dellagostin O."/>
            <person name="de Oliveira A.C."/>
            <person name="Bevan M."/>
            <person name="Bancroft I."/>
            <person name="Minx P."/>
            <person name="Cordum H."/>
            <person name="Wilson R."/>
            <person name="Cheng Z."/>
            <person name="Jin W."/>
            <person name="Jiang J."/>
            <person name="Leong S.A."/>
            <person name="Iwama H."/>
            <person name="Gojobori T."/>
            <person name="Itoh T."/>
            <person name="Niimura Y."/>
            <person name="Fujii Y."/>
            <person name="Habara T."/>
            <person name="Sakai H."/>
            <person name="Sato Y."/>
            <person name="Wilson G."/>
            <person name="Kumar K."/>
            <person name="McCouch S."/>
            <person name="Juretic N."/>
            <person name="Hoen D."/>
            <person name="Wright S."/>
            <person name="Bruskiewich R."/>
            <person name="Bureau T."/>
            <person name="Miyao A."/>
            <person name="Hirochika H."/>
            <person name="Nishikawa T."/>
            <person name="Kadowaki K."/>
            <person name="Sugiura M."/>
            <person name="Burr B."/>
            <person name="Sasaki T."/>
        </authorList>
    </citation>
    <scope>NUCLEOTIDE SEQUENCE [LARGE SCALE GENOMIC DNA]</scope>
    <source>
        <strain evidence="4">cv. Nipponbare</strain>
    </source>
</reference>
<feature type="compositionally biased region" description="Basic and acidic residues" evidence="1">
    <location>
        <begin position="188"/>
        <end position="203"/>
    </location>
</feature>